<gene>
    <name evidence="2" type="ORF">DXZ20_22655</name>
</gene>
<dbReference type="InterPro" id="IPR027629">
    <property type="entry name" value="DevT-like"/>
</dbReference>
<dbReference type="SUPFAM" id="SSF56300">
    <property type="entry name" value="Metallo-dependent phosphatases"/>
    <property type="match status" value="1"/>
</dbReference>
<feature type="domain" description="Calcineurin-like phosphoesterase" evidence="1">
    <location>
        <begin position="17"/>
        <end position="231"/>
    </location>
</feature>
<proteinExistence type="predicted"/>
<dbReference type="Pfam" id="PF00149">
    <property type="entry name" value="Metallophos"/>
    <property type="match status" value="1"/>
</dbReference>
<dbReference type="Gene3D" id="3.60.21.10">
    <property type="match status" value="1"/>
</dbReference>
<name>A0A6M0RQ66_9CYAN</name>
<dbReference type="RefSeq" id="WP_163700884.1">
    <property type="nucleotide sequence ID" value="NZ_QXHD01000004.1"/>
</dbReference>
<dbReference type="AlphaFoldDB" id="A0A6M0RQ66"/>
<dbReference type="GO" id="GO:0016787">
    <property type="term" value="F:hydrolase activity"/>
    <property type="evidence" value="ECO:0007669"/>
    <property type="project" value="InterPro"/>
</dbReference>
<organism evidence="2 3">
    <name type="scientific">Adonisia turfae CCMR0081</name>
    <dbReference type="NCBI Taxonomy" id="2292702"/>
    <lineage>
        <taxon>Bacteria</taxon>
        <taxon>Bacillati</taxon>
        <taxon>Cyanobacteriota</taxon>
        <taxon>Adonisia</taxon>
        <taxon>Adonisia turfae</taxon>
    </lineage>
</organism>
<evidence type="ECO:0000259" key="1">
    <source>
        <dbReference type="Pfam" id="PF00149"/>
    </source>
</evidence>
<protein>
    <submittedName>
        <fullName evidence="2">TIGR04168 family protein</fullName>
    </submittedName>
</protein>
<dbReference type="InterPro" id="IPR029052">
    <property type="entry name" value="Metallo-depent_PP-like"/>
</dbReference>
<dbReference type="InterPro" id="IPR004843">
    <property type="entry name" value="Calcineurin-like_PHP"/>
</dbReference>
<dbReference type="CDD" id="cd07397">
    <property type="entry name" value="MPP_NostocDevT-like"/>
    <property type="match status" value="1"/>
</dbReference>
<dbReference type="PANTHER" id="PTHR35769:SF2">
    <property type="entry name" value="CALCINEURIN-LIKE METALLO-PHOSPHOESTERASE SUPERFAMILY PROTEIN"/>
    <property type="match status" value="1"/>
</dbReference>
<dbReference type="EMBL" id="QXHD01000004">
    <property type="protein sequence ID" value="NEZ58394.1"/>
    <property type="molecule type" value="Genomic_DNA"/>
</dbReference>
<accession>A0A6M0RQ66</accession>
<evidence type="ECO:0000313" key="3">
    <source>
        <dbReference type="Proteomes" id="UP000481033"/>
    </source>
</evidence>
<dbReference type="PANTHER" id="PTHR35769">
    <property type="entry name" value="CALCINEURIN-LIKE METALLO-PHOSPHOESTERASE SUPERFAMILY PROTEIN"/>
    <property type="match status" value="1"/>
</dbReference>
<keyword evidence="3" id="KW-1185">Reference proteome</keyword>
<sequence>MTPIEANKAGAISNPTTIAIVGDVHDQWNDADAHALQALNVDLALFVGDFGNEAIDIVRQIAAVSVPKAVILGNHDAWYTASRQNRKKCPYDHTKEDRVQQQLDALGGSHVGFGKLEVPQCNLTVVGARPFSWGGANWRYKRFYRERYNISSFADSTAKICASVDAARQDTLIFLGHNGPAGFGSQAHNICGRDWKRSGGDYGDPDFADAIAHAQQSNRHVALVTFGHMHHELRHDKTRLRERLVVDDYGTVYINGAQVPRVIEINSGRHRSFTLVTLQHGIVQTVRLVWVNNIDTIVSEEYLYGSTSKTTPPLDLVMNLG</sequence>
<reference evidence="2 3" key="1">
    <citation type="journal article" date="2020" name="Microb. Ecol.">
        <title>Ecogenomics of the Marine Benthic Filamentous Cyanobacterium Adonisia.</title>
        <authorList>
            <person name="Walter J.M."/>
            <person name="Coutinho F.H."/>
            <person name="Leomil L."/>
            <person name="Hargreaves P.I."/>
            <person name="Campeao M.E."/>
            <person name="Vieira V.V."/>
            <person name="Silva B.S."/>
            <person name="Fistarol G.O."/>
            <person name="Salomon P.S."/>
            <person name="Sawabe T."/>
            <person name="Mino S."/>
            <person name="Hosokawa M."/>
            <person name="Miyashita H."/>
            <person name="Maruyama F."/>
            <person name="van Verk M.C."/>
            <person name="Dutilh B.E."/>
            <person name="Thompson C.C."/>
            <person name="Thompson F.L."/>
        </authorList>
    </citation>
    <scope>NUCLEOTIDE SEQUENCE [LARGE SCALE GENOMIC DNA]</scope>
    <source>
        <strain evidence="2 3">CCMR0081</strain>
    </source>
</reference>
<dbReference type="NCBIfam" id="TIGR04168">
    <property type="entry name" value="TIGR04168 family protein"/>
    <property type="match status" value="1"/>
</dbReference>
<comment type="caution">
    <text evidence="2">The sequence shown here is derived from an EMBL/GenBank/DDBJ whole genome shotgun (WGS) entry which is preliminary data.</text>
</comment>
<evidence type="ECO:0000313" key="2">
    <source>
        <dbReference type="EMBL" id="NEZ58394.1"/>
    </source>
</evidence>
<dbReference type="Proteomes" id="UP000481033">
    <property type="component" value="Unassembled WGS sequence"/>
</dbReference>